<evidence type="ECO:0000313" key="2">
    <source>
        <dbReference type="Proteomes" id="UP000016930"/>
    </source>
</evidence>
<dbReference type="AlphaFoldDB" id="M2R0G4"/>
<protein>
    <submittedName>
        <fullName evidence="1">Uncharacterized protein</fullName>
    </submittedName>
</protein>
<accession>M2R0G4</accession>
<organism evidence="1 2">
    <name type="scientific">Ceriporiopsis subvermispora (strain B)</name>
    <name type="common">White-rot fungus</name>
    <name type="synonym">Gelatoporia subvermispora</name>
    <dbReference type="NCBI Taxonomy" id="914234"/>
    <lineage>
        <taxon>Eukaryota</taxon>
        <taxon>Fungi</taxon>
        <taxon>Dikarya</taxon>
        <taxon>Basidiomycota</taxon>
        <taxon>Agaricomycotina</taxon>
        <taxon>Agaricomycetes</taxon>
        <taxon>Polyporales</taxon>
        <taxon>Gelatoporiaceae</taxon>
        <taxon>Gelatoporia</taxon>
    </lineage>
</organism>
<gene>
    <name evidence="1" type="ORF">CERSUDRAFT_59643</name>
</gene>
<sequence length="131" mass="14961">MPNPSAHKFKAIVVGELPPLITNPPSWREFEGSGRISYAQLEEIIATVPEGFLSEAEIDLMAHVVIKNEKAIAFTDAQRGTFSREYFPDYQIPHIEHTPWQRPIIKIPKALEDDVRRLITEQQDAGKFEYS</sequence>
<dbReference type="OrthoDB" id="5599163at2759"/>
<dbReference type="Proteomes" id="UP000016930">
    <property type="component" value="Unassembled WGS sequence"/>
</dbReference>
<name>M2R0G4_CERS8</name>
<dbReference type="EMBL" id="KB445816">
    <property type="protein sequence ID" value="EMD31742.1"/>
    <property type="molecule type" value="Genomic_DNA"/>
</dbReference>
<evidence type="ECO:0000313" key="1">
    <source>
        <dbReference type="EMBL" id="EMD31742.1"/>
    </source>
</evidence>
<feature type="non-terminal residue" evidence="1">
    <location>
        <position position="131"/>
    </location>
</feature>
<dbReference type="HOGENOM" id="CLU_092523_1_1_1"/>
<proteinExistence type="predicted"/>
<keyword evidence="2" id="KW-1185">Reference proteome</keyword>
<reference evidence="1 2" key="1">
    <citation type="journal article" date="2012" name="Proc. Natl. Acad. Sci. U.S.A.">
        <title>Comparative genomics of Ceriporiopsis subvermispora and Phanerochaete chrysosporium provide insight into selective ligninolysis.</title>
        <authorList>
            <person name="Fernandez-Fueyo E."/>
            <person name="Ruiz-Duenas F.J."/>
            <person name="Ferreira P."/>
            <person name="Floudas D."/>
            <person name="Hibbett D.S."/>
            <person name="Canessa P."/>
            <person name="Larrondo L.F."/>
            <person name="James T.Y."/>
            <person name="Seelenfreund D."/>
            <person name="Lobos S."/>
            <person name="Polanco R."/>
            <person name="Tello M."/>
            <person name="Honda Y."/>
            <person name="Watanabe T."/>
            <person name="Watanabe T."/>
            <person name="Ryu J.S."/>
            <person name="Kubicek C.P."/>
            <person name="Schmoll M."/>
            <person name="Gaskell J."/>
            <person name="Hammel K.E."/>
            <person name="St John F.J."/>
            <person name="Vanden Wymelenberg A."/>
            <person name="Sabat G."/>
            <person name="Splinter BonDurant S."/>
            <person name="Syed K."/>
            <person name="Yadav J.S."/>
            <person name="Doddapaneni H."/>
            <person name="Subramanian V."/>
            <person name="Lavin J.L."/>
            <person name="Oguiza J.A."/>
            <person name="Perez G."/>
            <person name="Pisabarro A.G."/>
            <person name="Ramirez L."/>
            <person name="Santoyo F."/>
            <person name="Master E."/>
            <person name="Coutinho P.M."/>
            <person name="Henrissat B."/>
            <person name="Lombard V."/>
            <person name="Magnuson J.K."/>
            <person name="Kuees U."/>
            <person name="Hori C."/>
            <person name="Igarashi K."/>
            <person name="Samejima M."/>
            <person name="Held B.W."/>
            <person name="Barry K.W."/>
            <person name="LaButti K.M."/>
            <person name="Lapidus A."/>
            <person name="Lindquist E.A."/>
            <person name="Lucas S.M."/>
            <person name="Riley R."/>
            <person name="Salamov A.A."/>
            <person name="Hoffmeister D."/>
            <person name="Schwenk D."/>
            <person name="Hadar Y."/>
            <person name="Yarden O."/>
            <person name="de Vries R.P."/>
            <person name="Wiebenga A."/>
            <person name="Stenlid J."/>
            <person name="Eastwood D."/>
            <person name="Grigoriev I.V."/>
            <person name="Berka R.M."/>
            <person name="Blanchette R.A."/>
            <person name="Kersten P."/>
            <person name="Martinez A.T."/>
            <person name="Vicuna R."/>
            <person name="Cullen D."/>
        </authorList>
    </citation>
    <scope>NUCLEOTIDE SEQUENCE [LARGE SCALE GENOMIC DNA]</scope>
    <source>
        <strain evidence="1 2">B</strain>
    </source>
</reference>